<name>A0A6B3N1Y6_9CYAN</name>
<sequence>FELAQRPSVGAVGALLLYPDNTIQHAGVVAGIGGVAGHSHKYFQTSSQGYFSHIKTVNNFSAVTAACLMCRRNVFEEVGGLDEDLAVAFNDVDFCFKLVEKGYRNIYLPHVVLYHYESKSRGSDDTTGKLARFIKETQYMQSKWNIIITSDPCYNPNLTRNREDYSIKI</sequence>
<dbReference type="Pfam" id="PF13632">
    <property type="entry name" value="Glyco_trans_2_3"/>
    <property type="match status" value="1"/>
</dbReference>
<dbReference type="EMBL" id="JAAHFQ010000077">
    <property type="protein sequence ID" value="NER27149.1"/>
    <property type="molecule type" value="Genomic_DNA"/>
</dbReference>
<proteinExistence type="predicted"/>
<feature type="domain" description="Glycosyltransferase 2-like" evidence="1">
    <location>
        <begin position="23"/>
        <end position="118"/>
    </location>
</feature>
<reference evidence="2" key="1">
    <citation type="submission" date="2019-11" db="EMBL/GenBank/DDBJ databases">
        <title>Genomic insights into an expanded diversity of filamentous marine cyanobacteria reveals the extraordinary biosynthetic potential of Moorea and Okeania.</title>
        <authorList>
            <person name="Ferreira Leao T."/>
            <person name="Wang M."/>
            <person name="Moss N."/>
            <person name="Da Silva R."/>
            <person name="Sanders J."/>
            <person name="Nurk S."/>
            <person name="Gurevich A."/>
            <person name="Humphrey G."/>
            <person name="Reher R."/>
            <person name="Zhu Q."/>
            <person name="Belda-Ferre P."/>
            <person name="Glukhov E."/>
            <person name="Rex R."/>
            <person name="Dorrestein P.C."/>
            <person name="Knight R."/>
            <person name="Pevzner P."/>
            <person name="Gerwick W.H."/>
            <person name="Gerwick L."/>
        </authorList>
    </citation>
    <scope>NUCLEOTIDE SEQUENCE</scope>
    <source>
        <strain evidence="2">SIO1C4</strain>
    </source>
</reference>
<dbReference type="SUPFAM" id="SSF53448">
    <property type="entry name" value="Nucleotide-diphospho-sugar transferases"/>
    <property type="match status" value="1"/>
</dbReference>
<organism evidence="2">
    <name type="scientific">Symploca sp. SIO1C4</name>
    <dbReference type="NCBI Taxonomy" id="2607765"/>
    <lineage>
        <taxon>Bacteria</taxon>
        <taxon>Bacillati</taxon>
        <taxon>Cyanobacteriota</taxon>
        <taxon>Cyanophyceae</taxon>
        <taxon>Coleofasciculales</taxon>
        <taxon>Coleofasciculaceae</taxon>
        <taxon>Symploca</taxon>
    </lineage>
</organism>
<dbReference type="AlphaFoldDB" id="A0A6B3N1Y6"/>
<keyword evidence="2" id="KW-0808">Transferase</keyword>
<protein>
    <submittedName>
        <fullName evidence="2">Glycosyltransferase family 2 protein</fullName>
    </submittedName>
</protein>
<dbReference type="InterPro" id="IPR029044">
    <property type="entry name" value="Nucleotide-diphossugar_trans"/>
</dbReference>
<comment type="caution">
    <text evidence="2">The sequence shown here is derived from an EMBL/GenBank/DDBJ whole genome shotgun (WGS) entry which is preliminary data.</text>
</comment>
<dbReference type="PANTHER" id="PTHR43179">
    <property type="entry name" value="RHAMNOSYLTRANSFERASE WBBL"/>
    <property type="match status" value="1"/>
</dbReference>
<accession>A0A6B3N1Y6</accession>
<dbReference type="PANTHER" id="PTHR43179:SF7">
    <property type="entry name" value="RHAMNOSYLTRANSFERASE WBBL"/>
    <property type="match status" value="1"/>
</dbReference>
<feature type="non-terminal residue" evidence="2">
    <location>
        <position position="1"/>
    </location>
</feature>
<gene>
    <name evidence="2" type="ORF">F6J89_05800</name>
</gene>
<evidence type="ECO:0000313" key="2">
    <source>
        <dbReference type="EMBL" id="NER27149.1"/>
    </source>
</evidence>
<dbReference type="InterPro" id="IPR001173">
    <property type="entry name" value="Glyco_trans_2-like"/>
</dbReference>
<dbReference type="GO" id="GO:0016740">
    <property type="term" value="F:transferase activity"/>
    <property type="evidence" value="ECO:0007669"/>
    <property type="project" value="UniProtKB-KW"/>
</dbReference>
<dbReference type="Gene3D" id="3.90.550.10">
    <property type="entry name" value="Spore Coat Polysaccharide Biosynthesis Protein SpsA, Chain A"/>
    <property type="match status" value="1"/>
</dbReference>
<evidence type="ECO:0000259" key="1">
    <source>
        <dbReference type="Pfam" id="PF13632"/>
    </source>
</evidence>